<dbReference type="SUPFAM" id="SSF54768">
    <property type="entry name" value="dsRNA-binding domain-like"/>
    <property type="match status" value="1"/>
</dbReference>
<dbReference type="GO" id="GO:0003735">
    <property type="term" value="F:structural constituent of ribosome"/>
    <property type="evidence" value="ECO:0007669"/>
    <property type="project" value="UniProtKB-UniRule"/>
</dbReference>
<dbReference type="AlphaFoldDB" id="L5M0Q7"/>
<dbReference type="Pfam" id="PF21251">
    <property type="entry name" value="Ribosomal_uS5m_N"/>
    <property type="match status" value="1"/>
</dbReference>
<dbReference type="InterPro" id="IPR005324">
    <property type="entry name" value="Ribosomal_uS5_C"/>
</dbReference>
<dbReference type="PROSITE" id="PS00585">
    <property type="entry name" value="RIBOSOMAL_S5"/>
    <property type="match status" value="1"/>
</dbReference>
<evidence type="ECO:0000256" key="4">
    <source>
        <dbReference type="ARBA" id="ARBA00023128"/>
    </source>
</evidence>
<dbReference type="GO" id="GO:0005743">
    <property type="term" value="C:mitochondrial inner membrane"/>
    <property type="evidence" value="ECO:0007669"/>
    <property type="project" value="UniProtKB-ARBA"/>
</dbReference>
<evidence type="ECO:0000259" key="10">
    <source>
        <dbReference type="PROSITE" id="PS50881"/>
    </source>
</evidence>
<dbReference type="InterPro" id="IPR000851">
    <property type="entry name" value="Ribosomal_uS5"/>
</dbReference>
<dbReference type="Pfam" id="PF00333">
    <property type="entry name" value="Ribosomal_S5"/>
    <property type="match status" value="1"/>
</dbReference>
<dbReference type="GO" id="GO:0003723">
    <property type="term" value="F:RNA binding"/>
    <property type="evidence" value="ECO:0007669"/>
    <property type="project" value="InterPro"/>
</dbReference>
<dbReference type="PROSITE" id="PS50881">
    <property type="entry name" value="S5_DSRBD"/>
    <property type="match status" value="1"/>
</dbReference>
<gene>
    <name evidence="11" type="ORF">MDA_GLEAN10004332</name>
</gene>
<evidence type="ECO:0000256" key="1">
    <source>
        <dbReference type="ARBA" id="ARBA00004173"/>
    </source>
</evidence>
<keyword evidence="5 8" id="KW-0687">Ribonucleoprotein</keyword>
<accession>L5M0Q7</accession>
<dbReference type="Pfam" id="PF03719">
    <property type="entry name" value="Ribosomal_S5_C"/>
    <property type="match status" value="2"/>
</dbReference>
<dbReference type="EMBL" id="KB105502">
    <property type="protein sequence ID" value="ELK32259.1"/>
    <property type="molecule type" value="Genomic_DNA"/>
</dbReference>
<comment type="subcellular location">
    <subcellularLocation>
        <location evidence="1">Mitochondrion</location>
    </subcellularLocation>
</comment>
<evidence type="ECO:0000256" key="7">
    <source>
        <dbReference type="ARBA" id="ARBA00041606"/>
    </source>
</evidence>
<feature type="domain" description="S5 DRBM" evidence="10">
    <location>
        <begin position="176"/>
        <end position="240"/>
    </location>
</feature>
<dbReference type="InterPro" id="IPR048584">
    <property type="entry name" value="Ribosomal_uS5m_N"/>
</dbReference>
<dbReference type="PANTHER" id="PTHR48277">
    <property type="entry name" value="MITOCHONDRIAL RIBOSOMAL PROTEIN S5"/>
    <property type="match status" value="1"/>
</dbReference>
<dbReference type="GO" id="GO:0005763">
    <property type="term" value="C:mitochondrial small ribosomal subunit"/>
    <property type="evidence" value="ECO:0007669"/>
    <property type="project" value="UniProtKB-ARBA"/>
</dbReference>
<evidence type="ECO:0000256" key="9">
    <source>
        <dbReference type="RuleBase" id="RU003823"/>
    </source>
</evidence>
<dbReference type="InterPro" id="IPR020568">
    <property type="entry name" value="Ribosomal_Su5_D2-typ_SF"/>
</dbReference>
<organism evidence="11 12">
    <name type="scientific">Myotis davidii</name>
    <name type="common">David's myotis</name>
    <dbReference type="NCBI Taxonomy" id="225400"/>
    <lineage>
        <taxon>Eukaryota</taxon>
        <taxon>Metazoa</taxon>
        <taxon>Chordata</taxon>
        <taxon>Craniata</taxon>
        <taxon>Vertebrata</taxon>
        <taxon>Euteleostomi</taxon>
        <taxon>Mammalia</taxon>
        <taxon>Eutheria</taxon>
        <taxon>Laurasiatheria</taxon>
        <taxon>Chiroptera</taxon>
        <taxon>Yangochiroptera</taxon>
        <taxon>Vespertilionidae</taxon>
        <taxon>Myotis</taxon>
    </lineage>
</organism>
<dbReference type="FunFam" id="3.30.230.10:FF:000002">
    <property type="entry name" value="30S ribosomal protein S5"/>
    <property type="match status" value="2"/>
</dbReference>
<dbReference type="InterPro" id="IPR013810">
    <property type="entry name" value="Ribosomal_uS5_N"/>
</dbReference>
<dbReference type="Gene3D" id="3.30.230.10">
    <property type="match status" value="2"/>
</dbReference>
<evidence type="ECO:0000256" key="5">
    <source>
        <dbReference type="ARBA" id="ARBA00023274"/>
    </source>
</evidence>
<dbReference type="SUPFAM" id="SSF54211">
    <property type="entry name" value="Ribosomal protein S5 domain 2-like"/>
    <property type="match status" value="2"/>
</dbReference>
<reference evidence="12" key="1">
    <citation type="journal article" date="2013" name="Science">
        <title>Comparative analysis of bat genomes provides insight into the evolution of flight and immunity.</title>
        <authorList>
            <person name="Zhang G."/>
            <person name="Cowled C."/>
            <person name="Shi Z."/>
            <person name="Huang Z."/>
            <person name="Bishop-Lilly K.A."/>
            <person name="Fang X."/>
            <person name="Wynne J.W."/>
            <person name="Xiong Z."/>
            <person name="Baker M.L."/>
            <person name="Zhao W."/>
            <person name="Tachedjian M."/>
            <person name="Zhu Y."/>
            <person name="Zhou P."/>
            <person name="Jiang X."/>
            <person name="Ng J."/>
            <person name="Yang L."/>
            <person name="Wu L."/>
            <person name="Xiao J."/>
            <person name="Feng Y."/>
            <person name="Chen Y."/>
            <person name="Sun X."/>
            <person name="Zhang Y."/>
            <person name="Marsh G.A."/>
            <person name="Crameri G."/>
            <person name="Broder C.C."/>
            <person name="Frey K.G."/>
            <person name="Wang L.F."/>
            <person name="Wang J."/>
        </authorList>
    </citation>
    <scope>NUCLEOTIDE SEQUENCE [LARGE SCALE GENOMIC DNA]</scope>
</reference>
<dbReference type="FunFam" id="3.30.160.20:FF:000022">
    <property type="entry name" value="28S ribosomal protein S5, mitochondrial"/>
    <property type="match status" value="1"/>
</dbReference>
<evidence type="ECO:0000256" key="3">
    <source>
        <dbReference type="ARBA" id="ARBA00022980"/>
    </source>
</evidence>
<protein>
    <recommendedName>
        <fullName evidence="6">Small ribosomal subunit protein uS5m</fullName>
    </recommendedName>
    <alternativeName>
        <fullName evidence="7">28S ribosomal protein S5, mitochondrial</fullName>
    </alternativeName>
</protein>
<evidence type="ECO:0000313" key="12">
    <source>
        <dbReference type="Proteomes" id="UP000010556"/>
    </source>
</evidence>
<dbReference type="PANTHER" id="PTHR48277:SF1">
    <property type="entry name" value="MITOCHONDRIAL RIBOSOMAL PROTEIN S5"/>
    <property type="match status" value="1"/>
</dbReference>
<name>L5M0Q7_MYODS</name>
<keyword evidence="3 8" id="KW-0689">Ribosomal protein</keyword>
<dbReference type="Gene3D" id="3.30.160.20">
    <property type="match status" value="1"/>
</dbReference>
<evidence type="ECO:0000256" key="8">
    <source>
        <dbReference type="PROSITE-ProRule" id="PRU00268"/>
    </source>
</evidence>
<dbReference type="GO" id="GO:0006412">
    <property type="term" value="P:translation"/>
    <property type="evidence" value="ECO:0007669"/>
    <property type="project" value="InterPro"/>
</dbReference>
<proteinExistence type="inferred from homology"/>
<keyword evidence="4" id="KW-0496">Mitochondrion</keyword>
<evidence type="ECO:0000313" key="11">
    <source>
        <dbReference type="EMBL" id="ELK32259.1"/>
    </source>
</evidence>
<keyword evidence="12" id="KW-1185">Reference proteome</keyword>
<evidence type="ECO:0000256" key="2">
    <source>
        <dbReference type="ARBA" id="ARBA00008945"/>
    </source>
</evidence>
<dbReference type="InterPro" id="IPR018192">
    <property type="entry name" value="Ribosomal_uS5_N_CS"/>
</dbReference>
<sequence length="439" mass="49267">MAAAVRAAGCLPALCRVPAGLLWSRQLYPHSIPTASTLALKTVPSNGPLSSSGTRDNCHFSSLTCALQTQCCISSPSNLMGQQYRSYSFFTKWRSGFLWPGLNVPLMRDGAVQTIAQRSKEEQEKVEADMFQQREEWDRKRKMKVKRERGWSGNTWGGVSLGPPDPGPNGETYDDFDTRILEVRNVFNMTAKEGRKKSVRVLVAVGNGRGAAGFAIGKATDRADAFRKAKNRAVHYLHYIERYEDHTIYHDISLRFKRTHIKMKKQPRGYGLRCHRAIITICRLIGIKDMYAKVSGSVNMLNLTRGLFHGLSCQFIQLKSYGLRCHRAIITICRLIGIKDMYAKVSGSVNMLNLTRGLFHGLSCQETHQQLADKKSLHVVEFREECGPLPIVVASPQGAVRKDPEPEDEVPDIKLDWEDVKIAQGMKRSVWSGLKRAAT</sequence>
<evidence type="ECO:0000256" key="6">
    <source>
        <dbReference type="ARBA" id="ARBA00039335"/>
    </source>
</evidence>
<dbReference type="InterPro" id="IPR014721">
    <property type="entry name" value="Ribsml_uS5_D2-typ_fold_subgr"/>
</dbReference>
<dbReference type="Proteomes" id="UP000010556">
    <property type="component" value="Unassembled WGS sequence"/>
</dbReference>
<comment type="similarity">
    <text evidence="2 9">Belongs to the universal ribosomal protein uS5 family.</text>
</comment>